<evidence type="ECO:0000313" key="2">
    <source>
        <dbReference type="EMBL" id="KOB89533.1"/>
    </source>
</evidence>
<proteinExistence type="predicted"/>
<name>A0A0L7M9Q0_PLAF4</name>
<organism evidence="2 3">
    <name type="scientific">Plasmodium falciparum (isolate Dd2)</name>
    <dbReference type="NCBI Taxonomy" id="57267"/>
    <lineage>
        <taxon>Eukaryota</taxon>
        <taxon>Sar</taxon>
        <taxon>Alveolata</taxon>
        <taxon>Apicomplexa</taxon>
        <taxon>Aconoidasida</taxon>
        <taxon>Haemosporida</taxon>
        <taxon>Plasmodiidae</taxon>
        <taxon>Plasmodium</taxon>
        <taxon>Plasmodium (Laverania)</taxon>
    </lineage>
</organism>
<reference evidence="3" key="1">
    <citation type="submission" date="2006-09" db="EMBL/GenBank/DDBJ databases">
        <title>Annotation of Plasmodium falciparum Dd2.</title>
        <authorList>
            <consortium name="The Broad Institute Genome Sequencing Platform"/>
            <person name="Volkman S.K."/>
            <person name="Neafsey D.E."/>
            <person name="Dash A.P."/>
            <person name="Chitnis C.E."/>
            <person name="Hartl D.L."/>
            <person name="Young S.K."/>
            <person name="Zeng Q."/>
            <person name="Koehrsen M."/>
            <person name="Alvarado L."/>
            <person name="Berlin A."/>
            <person name="Borenstein D."/>
            <person name="Chapman S.B."/>
            <person name="Chen Z."/>
            <person name="Engels R."/>
            <person name="Freedman E."/>
            <person name="Gellesch M."/>
            <person name="Goldberg J."/>
            <person name="Griggs A."/>
            <person name="Gujja S."/>
            <person name="Heilman E.R."/>
            <person name="Heiman D.I."/>
            <person name="Howarth C."/>
            <person name="Jen D."/>
            <person name="Larson L."/>
            <person name="Mehta T."/>
            <person name="Neiman D."/>
            <person name="Park D."/>
            <person name="Pearson M."/>
            <person name="Roberts A."/>
            <person name="Saif S."/>
            <person name="Shea T."/>
            <person name="Shenoy N."/>
            <person name="Sisk P."/>
            <person name="Stolte C."/>
            <person name="Sykes S."/>
            <person name="Walk T."/>
            <person name="White J."/>
            <person name="Yandava C."/>
            <person name="Haas B."/>
            <person name="Henn M.R."/>
            <person name="Nusbaum C."/>
            <person name="Birren B."/>
        </authorList>
    </citation>
    <scope>NUCLEOTIDE SEQUENCE [LARGE SCALE GENOMIC DNA]</scope>
</reference>
<dbReference type="Proteomes" id="UP000054282">
    <property type="component" value="Unassembled WGS sequence"/>
</dbReference>
<evidence type="ECO:0000256" key="1">
    <source>
        <dbReference type="SAM" id="MobiDB-lite"/>
    </source>
</evidence>
<feature type="region of interest" description="Disordered" evidence="1">
    <location>
        <begin position="1"/>
        <end position="34"/>
    </location>
</feature>
<accession>A0A0L7M9Q0</accession>
<gene>
    <name evidence="2" type="ORF">PFDG_05082</name>
</gene>
<dbReference type="KEGG" id="pfd:PFDG_05082"/>
<protein>
    <submittedName>
        <fullName evidence="2">Uncharacterized protein</fullName>
    </submittedName>
</protein>
<dbReference type="AlphaFoldDB" id="A0A0L7M9Q0"/>
<evidence type="ECO:0000313" key="3">
    <source>
        <dbReference type="Proteomes" id="UP000054282"/>
    </source>
</evidence>
<dbReference type="EMBL" id="GG702615">
    <property type="protein sequence ID" value="KOB89533.1"/>
    <property type="molecule type" value="Genomic_DNA"/>
</dbReference>
<reference evidence="3" key="2">
    <citation type="submission" date="2006-09" db="EMBL/GenBank/DDBJ databases">
        <title>The genome sequence of Plasmodium falciparum Dd2.</title>
        <authorList>
            <consortium name="The Broad Institute Genome Sequencing Platform"/>
            <person name="Birren B."/>
            <person name="Lander E."/>
            <person name="Galagan J."/>
            <person name="Nusbaum C."/>
            <person name="Devon K."/>
            <person name="Henn M."/>
            <person name="Jaffe D."/>
            <person name="Butler J."/>
            <person name="Alvarez P."/>
            <person name="Gnerre S."/>
            <person name="Grabherr M."/>
            <person name="Kleber M."/>
            <person name="Mauceli E."/>
            <person name="Brockman W."/>
            <person name="MacCallum I.A."/>
            <person name="Rounsley S."/>
            <person name="Young S."/>
            <person name="LaButti K."/>
            <person name="Pushparaj V."/>
            <person name="DeCaprio D."/>
            <person name="Crawford M."/>
            <person name="Koehrsen M."/>
            <person name="Engels R."/>
            <person name="Montgomery P."/>
            <person name="Pearson M."/>
            <person name="Howarth C."/>
            <person name="Larson L."/>
            <person name="Luoma S."/>
            <person name="White J."/>
            <person name="Kodira C."/>
            <person name="Zeng Q."/>
            <person name="O'Leary S."/>
            <person name="Yandava C."/>
            <person name="Alvarado L."/>
            <person name="Wirth D."/>
            <person name="Volkman S."/>
            <person name="Hartl D."/>
        </authorList>
    </citation>
    <scope>NUCLEOTIDE SEQUENCE [LARGE SCALE GENOMIC DNA]</scope>
</reference>
<sequence length="160" mass="19202">MGKKAHARRHKDDAPSSVEEGQETQREYSEDEMKEEVQIAVHNNNNTIYNYHNAIMDKTILMKKRENQYIDKKYMINAKRILMYIKEYQEDFLCFFKKNNATSLIYLNIHCINYETYIMIIEKVLSHIGELNEKNEKNGLGYNNNTRSMYLHRVNLKKIR</sequence>